<dbReference type="PANTHER" id="PTHR47508">
    <property type="entry name" value="SAM DOMAIN-CONTAINING PROTEIN-RELATED"/>
    <property type="match status" value="1"/>
</dbReference>
<evidence type="ECO:0000256" key="2">
    <source>
        <dbReference type="SAM" id="MobiDB-lite"/>
    </source>
</evidence>
<feature type="region of interest" description="Disordered" evidence="2">
    <location>
        <begin position="1371"/>
        <end position="1525"/>
    </location>
</feature>
<dbReference type="OrthoDB" id="6078042at2759"/>
<dbReference type="Pfam" id="PF13676">
    <property type="entry name" value="TIR_2"/>
    <property type="match status" value="2"/>
</dbReference>
<dbReference type="GO" id="GO:0007165">
    <property type="term" value="P:signal transduction"/>
    <property type="evidence" value="ECO:0007669"/>
    <property type="project" value="InterPro"/>
</dbReference>
<feature type="compositionally biased region" description="Basic and acidic residues" evidence="2">
    <location>
        <begin position="1376"/>
        <end position="1450"/>
    </location>
</feature>
<feature type="compositionally biased region" description="Basic and acidic residues" evidence="2">
    <location>
        <begin position="1480"/>
        <end position="1501"/>
    </location>
</feature>
<dbReference type="Gene3D" id="1.10.533.10">
    <property type="entry name" value="Death Domain, Fas"/>
    <property type="match status" value="1"/>
</dbReference>
<dbReference type="InterPro" id="IPR000488">
    <property type="entry name" value="Death_dom"/>
</dbReference>
<dbReference type="SUPFAM" id="SSF57997">
    <property type="entry name" value="Tropomyosin"/>
    <property type="match status" value="1"/>
</dbReference>
<dbReference type="SUPFAM" id="SSF48371">
    <property type="entry name" value="ARM repeat"/>
    <property type="match status" value="1"/>
</dbReference>
<dbReference type="InterPro" id="IPR016024">
    <property type="entry name" value="ARM-type_fold"/>
</dbReference>
<name>A0A8J1UFI4_OWEFU</name>
<dbReference type="InterPro" id="IPR000157">
    <property type="entry name" value="TIR_dom"/>
</dbReference>
<dbReference type="InterPro" id="IPR011029">
    <property type="entry name" value="DEATH-like_dom_sf"/>
</dbReference>
<dbReference type="SMART" id="SM00005">
    <property type="entry name" value="DEATH"/>
    <property type="match status" value="1"/>
</dbReference>
<protein>
    <submittedName>
        <fullName evidence="3">Uncharacterized protein</fullName>
    </submittedName>
</protein>
<evidence type="ECO:0000313" key="3">
    <source>
        <dbReference type="EMBL" id="CAH1788849.1"/>
    </source>
</evidence>
<dbReference type="PANTHER" id="PTHR47508:SF1">
    <property type="entry name" value="NON-SPECIFIC SERINE_THREONINE PROTEIN KINASE"/>
    <property type="match status" value="1"/>
</dbReference>
<dbReference type="Proteomes" id="UP000749559">
    <property type="component" value="Unassembled WGS sequence"/>
</dbReference>
<reference evidence="3" key="1">
    <citation type="submission" date="2022-03" db="EMBL/GenBank/DDBJ databases">
        <authorList>
            <person name="Martin C."/>
        </authorList>
    </citation>
    <scope>NUCLEOTIDE SEQUENCE</scope>
</reference>
<dbReference type="InterPro" id="IPR035897">
    <property type="entry name" value="Toll_tir_struct_dom_sf"/>
</dbReference>
<keyword evidence="4" id="KW-1185">Reference proteome</keyword>
<dbReference type="SUPFAM" id="SSF47986">
    <property type="entry name" value="DEATH domain"/>
    <property type="match status" value="1"/>
</dbReference>
<comment type="caution">
    <text evidence="3">The sequence shown here is derived from an EMBL/GenBank/DDBJ whole genome shotgun (WGS) entry which is preliminary data.</text>
</comment>
<dbReference type="Gene3D" id="1.20.1480.30">
    <property type="entry name" value="Designed four-helix bundle protein"/>
    <property type="match status" value="1"/>
</dbReference>
<dbReference type="SUPFAM" id="SSF52200">
    <property type="entry name" value="Toll/Interleukin receptor TIR domain"/>
    <property type="match status" value="2"/>
</dbReference>
<dbReference type="PROSITE" id="PS50017">
    <property type="entry name" value="DEATH_DOMAIN"/>
    <property type="match status" value="1"/>
</dbReference>
<feature type="compositionally biased region" description="Polar residues" evidence="2">
    <location>
        <begin position="1451"/>
        <end position="1472"/>
    </location>
</feature>
<evidence type="ECO:0000256" key="1">
    <source>
        <dbReference type="SAM" id="Coils"/>
    </source>
</evidence>
<accession>A0A8J1UFI4</accession>
<dbReference type="CDD" id="cd08311">
    <property type="entry name" value="Death_p75NR"/>
    <property type="match status" value="1"/>
</dbReference>
<feature type="compositionally biased region" description="Basic and acidic residues" evidence="2">
    <location>
        <begin position="1198"/>
        <end position="1209"/>
    </location>
</feature>
<dbReference type="PROSITE" id="PS50104">
    <property type="entry name" value="TIR"/>
    <property type="match status" value="1"/>
</dbReference>
<evidence type="ECO:0000313" key="4">
    <source>
        <dbReference type="Proteomes" id="UP000749559"/>
    </source>
</evidence>
<sequence length="1525" mass="173654">MATIAAVVEKYDFVRCTEQDEEQFNSDLNEIEVDQVSKDQVLKDIAALVPQVSSPHFPLNWTPCVNMVNATIEKICYVPSWNEDVDMEKFYHEFYGVYLCCLQGLPSGSPTSGHIAIMDTIRNSKDMMDEFFQKLSGSDLKGLLSHYKKDYVIPPIETDHHSYAYDLASHIERILKDLGEDQLKDVKLELLDFWLFCKSKLMGDNEHIHLIYDNLGDCLESLLKQDTDKVFEELPSYAGVLEQWKAMKVLIEHPKFPENKTSDLLDEAFYLFNVDECSKAMFSDLMQCTFHWYAFETKDLASQAYDISNFIIDSELGVFLKDPTHIIDTYCPKVLELLKNPKILDTKKDKTGFRIVDQTVYSVLKPCCKTKADCEKMLEIVMAMLETGKEDFIKKGENLIYDLEETIDWKQLKDSANKLLMTCVAKFKTEMEEKDCKSLQHFAKKILDYHKDNKILKNISGSVLEIFYLCLETPNDMRADLAEETVDYFDIKSEKAKLGELWDAMVKGIWNEDDGFDKSHWKYTRFVEYTLRLINKFISENGVAAKYVDTFTDTLKKCVNEELFDEEERFTAKGHMAHEIAYEYLDNNRESKKIVKAMADTVVLLCQHDDFKTKLRFLPTLHNLQSFPEFLSPHVDTIIDMLEEVSSKDDAMHHIVSILTIIYPKASDGINRRLDDIVPLIEDMSPSKSAHILVLLMPIATSAPQFILESHLELVMERLDYSETSGVAIHIASGVAAKQGKRLLPYIDRLVALAGENTNYTYNVGNCIASVGVDVKESAPRCMDNLVTLFKKSVPQWKNGLLACMKTLGLQNKDLLVKHKTMIEQTKQDPQFQEMCQYLLDIIAERSLEGLSNDLSQQKDDVEKLDTRVDETEQNVANLAVEVDEQGKELQETKEDVAKVEERVDNVENTVEELEEKVEEVDQKTLSNAPAWSKEVSKLLNPETDHDWRLLSSRLGYSKEDIKNWATQHDPCMSMLSEWFATHKTSEATYGVLRALTEMNRTDAVEIVQKALDDADEILPDEPEEFTEPPAVFISYQWGHQAEVKLLKLHLEAAGFKCWMDIGQMGGGDKLFQKIDQGIRAAKVIICCVSKKYSKSDNCTREVNLSVNLGKPIIPLLMEKLSWPPEGAMGPIFGEYLFVRFFQREAELTKDERFWPVAKFQELIMQLRFHIVPDESMVTEDYKEWWNPPAEVIVIKKKEDKPEETKAEPKLAPAQPVEEKPEPSRAPPVFISYQWGKQPQIKALYGRLTDLGFPCWMDIHQMGGGDSLYDKIDKGVRGCDVVISCITTKYAKSANCRREVSLADALQKPIIPIQLDETPYPPEGPMSMVLTQLIPILFTRDPQVQFEWTGLEFDELHGKLKLHVKAEDMIDGVDGDANRGGDKEDVKKEEPKVKEDLKKEESHPKEDPKEDPKVKEVEDANAVEDKDVKPQETRDNDFKNDDKTENDAKSENSATPRGNSASKRGNSATSRVKSAPRGQSAHERGNSASDKGKSTSSKEHNSANGSTVSLKPSEGRKPSKTCVLL</sequence>
<keyword evidence="1" id="KW-0175">Coiled coil</keyword>
<gene>
    <name evidence="3" type="ORF">OFUS_LOCUS14305</name>
</gene>
<proteinExistence type="predicted"/>
<dbReference type="Pfam" id="PF00531">
    <property type="entry name" value="Death"/>
    <property type="match status" value="1"/>
</dbReference>
<dbReference type="EMBL" id="CAIIXF020000007">
    <property type="protein sequence ID" value="CAH1788849.1"/>
    <property type="molecule type" value="Genomic_DNA"/>
</dbReference>
<feature type="coiled-coil region" evidence="1">
    <location>
        <begin position="848"/>
        <end position="924"/>
    </location>
</feature>
<organism evidence="3 4">
    <name type="scientific">Owenia fusiformis</name>
    <name type="common">Polychaete worm</name>
    <dbReference type="NCBI Taxonomy" id="6347"/>
    <lineage>
        <taxon>Eukaryota</taxon>
        <taxon>Metazoa</taxon>
        <taxon>Spiralia</taxon>
        <taxon>Lophotrochozoa</taxon>
        <taxon>Annelida</taxon>
        <taxon>Polychaeta</taxon>
        <taxon>Sedentaria</taxon>
        <taxon>Canalipalpata</taxon>
        <taxon>Sabellida</taxon>
        <taxon>Oweniida</taxon>
        <taxon>Oweniidae</taxon>
        <taxon>Owenia</taxon>
    </lineage>
</organism>
<dbReference type="Gene3D" id="3.40.50.10140">
    <property type="entry name" value="Toll/interleukin-1 receptor homology (TIR) domain"/>
    <property type="match status" value="2"/>
</dbReference>
<feature type="region of interest" description="Disordered" evidence="2">
    <location>
        <begin position="1198"/>
        <end position="1224"/>
    </location>
</feature>